<evidence type="ECO:0000313" key="2">
    <source>
        <dbReference type="EMBL" id="TPX11942.1"/>
    </source>
</evidence>
<gene>
    <name evidence="2" type="ORF">E0L32_007440</name>
</gene>
<dbReference type="AlphaFoldDB" id="A0A507APR3"/>
<keyword evidence="1" id="KW-0732">Signal</keyword>
<proteinExistence type="predicted"/>
<comment type="caution">
    <text evidence="2">The sequence shown here is derived from an EMBL/GenBank/DDBJ whole genome shotgun (WGS) entry which is preliminary data.</text>
</comment>
<sequence>MARIVAISVITLACCLGTDAARRCGQGGTATTFNWRIGDGRYDGPDPAKKDGLSTIAFSITPSYALFECVAQWPEAWAGWYEGGQEIIWSDCIWTGNAGTTDTTISFALDWKKQMMYVSHTYACSDKQGTSGLALGQVEIKMDCNKTEDSCILQPKPVTFKTTAQPARLAADAECAENSKRYQSWELDDWLRNFEMGPGSEAPGVENAPTNDTGPSFTLKSIANADQLKCAPTGKENGTFVGTCKPASGDSGTTAEFQFDPDLDMLTVTQTWNCGSSSPFNATGIGYVQAGCDRHGKQYTCTMDYPVWIGGKPA</sequence>
<reference evidence="2 3" key="1">
    <citation type="submission" date="2019-06" db="EMBL/GenBank/DDBJ databases">
        <title>Draft genome sequence of the filamentous fungus Phialemoniopsis curvata isolated from diesel fuel.</title>
        <authorList>
            <person name="Varaljay V.A."/>
            <person name="Lyon W.J."/>
            <person name="Crouch A.L."/>
            <person name="Drake C.E."/>
            <person name="Hollomon J.M."/>
            <person name="Nadeau L.J."/>
            <person name="Nunn H.S."/>
            <person name="Stevenson B.S."/>
            <person name="Bojanowski C.L."/>
            <person name="Crookes-Goodson W.J."/>
        </authorList>
    </citation>
    <scope>NUCLEOTIDE SEQUENCE [LARGE SCALE GENOMIC DNA]</scope>
    <source>
        <strain evidence="2 3">D216</strain>
    </source>
</reference>
<evidence type="ECO:0000256" key="1">
    <source>
        <dbReference type="SAM" id="SignalP"/>
    </source>
</evidence>
<protein>
    <submittedName>
        <fullName evidence="2">Uncharacterized protein</fullName>
    </submittedName>
</protein>
<feature type="chain" id="PRO_5021310886" evidence="1">
    <location>
        <begin position="21"/>
        <end position="314"/>
    </location>
</feature>
<dbReference type="Proteomes" id="UP000319257">
    <property type="component" value="Unassembled WGS sequence"/>
</dbReference>
<dbReference type="InParanoid" id="A0A507APR3"/>
<organism evidence="2 3">
    <name type="scientific">Thyridium curvatum</name>
    <dbReference type="NCBI Taxonomy" id="1093900"/>
    <lineage>
        <taxon>Eukaryota</taxon>
        <taxon>Fungi</taxon>
        <taxon>Dikarya</taxon>
        <taxon>Ascomycota</taxon>
        <taxon>Pezizomycotina</taxon>
        <taxon>Sordariomycetes</taxon>
        <taxon>Sordariomycetidae</taxon>
        <taxon>Thyridiales</taxon>
        <taxon>Thyridiaceae</taxon>
        <taxon>Thyridium</taxon>
    </lineage>
</organism>
<name>A0A507APR3_9PEZI</name>
<accession>A0A507APR3</accession>
<feature type="signal peptide" evidence="1">
    <location>
        <begin position="1"/>
        <end position="20"/>
    </location>
</feature>
<dbReference type="RefSeq" id="XP_030993653.1">
    <property type="nucleotide sequence ID" value="XM_031142184.1"/>
</dbReference>
<dbReference type="EMBL" id="SKBQ01000045">
    <property type="protein sequence ID" value="TPX11942.1"/>
    <property type="molecule type" value="Genomic_DNA"/>
</dbReference>
<dbReference type="GeneID" id="41974887"/>
<evidence type="ECO:0000313" key="3">
    <source>
        <dbReference type="Proteomes" id="UP000319257"/>
    </source>
</evidence>
<keyword evidence="3" id="KW-1185">Reference proteome</keyword>
<dbReference type="OrthoDB" id="4729605at2759"/>